<protein>
    <recommendedName>
        <fullName evidence="1">ribose-phosphate diphosphokinase</fullName>
        <ecNumber evidence="1">2.7.6.1</ecNumber>
    </recommendedName>
</protein>
<dbReference type="InterPro" id="IPR029057">
    <property type="entry name" value="PRTase-like"/>
</dbReference>
<dbReference type="Gene3D" id="3.40.50.2020">
    <property type="match status" value="2"/>
</dbReference>
<dbReference type="SMART" id="SM01400">
    <property type="entry name" value="Pribosyltran_N"/>
    <property type="match status" value="1"/>
</dbReference>
<reference evidence="11 12" key="1">
    <citation type="submission" date="2018-06" db="EMBL/GenBank/DDBJ databases">
        <title>Extensive metabolic versatility and redundancy in microbially diverse, dynamic hydrothermal sediments.</title>
        <authorList>
            <person name="Dombrowski N."/>
            <person name="Teske A."/>
            <person name="Baker B.J."/>
        </authorList>
    </citation>
    <scope>NUCLEOTIDE SEQUENCE [LARGE SCALE GENOMIC DNA]</scope>
    <source>
        <strain evidence="11">B51_G17</strain>
    </source>
</reference>
<dbReference type="EMBL" id="QMWP01000023">
    <property type="protein sequence ID" value="RLG70913.1"/>
    <property type="molecule type" value="Genomic_DNA"/>
</dbReference>
<dbReference type="InterPro" id="IPR029099">
    <property type="entry name" value="Pribosyltran_N"/>
</dbReference>
<feature type="non-terminal residue" evidence="11">
    <location>
        <position position="1"/>
    </location>
</feature>
<evidence type="ECO:0000256" key="2">
    <source>
        <dbReference type="ARBA" id="ARBA00022679"/>
    </source>
</evidence>
<dbReference type="GO" id="GO:0006164">
    <property type="term" value="P:purine nucleotide biosynthetic process"/>
    <property type="evidence" value="ECO:0007669"/>
    <property type="project" value="TreeGrafter"/>
</dbReference>
<keyword evidence="7" id="KW-0067">ATP-binding</keyword>
<evidence type="ECO:0000256" key="7">
    <source>
        <dbReference type="ARBA" id="ARBA00022840"/>
    </source>
</evidence>
<evidence type="ECO:0000256" key="8">
    <source>
        <dbReference type="ARBA" id="ARBA00022842"/>
    </source>
</evidence>
<evidence type="ECO:0000259" key="10">
    <source>
        <dbReference type="Pfam" id="PF13793"/>
    </source>
</evidence>
<dbReference type="Proteomes" id="UP000278031">
    <property type="component" value="Unassembled WGS sequence"/>
</dbReference>
<dbReference type="FunFam" id="3.40.50.2020:FF:000002">
    <property type="entry name" value="Ribose-phosphate pyrophosphokinase"/>
    <property type="match status" value="1"/>
</dbReference>
<evidence type="ECO:0000256" key="9">
    <source>
        <dbReference type="ARBA" id="ARBA00049535"/>
    </source>
</evidence>
<comment type="catalytic activity">
    <reaction evidence="9">
        <text>D-ribose 5-phosphate + ATP = 5-phospho-alpha-D-ribose 1-diphosphate + AMP + H(+)</text>
        <dbReference type="Rhea" id="RHEA:15609"/>
        <dbReference type="ChEBI" id="CHEBI:15378"/>
        <dbReference type="ChEBI" id="CHEBI:30616"/>
        <dbReference type="ChEBI" id="CHEBI:58017"/>
        <dbReference type="ChEBI" id="CHEBI:78346"/>
        <dbReference type="ChEBI" id="CHEBI:456215"/>
        <dbReference type="EC" id="2.7.6.1"/>
    </reaction>
</comment>
<evidence type="ECO:0000313" key="11">
    <source>
        <dbReference type="EMBL" id="RLG70913.1"/>
    </source>
</evidence>
<dbReference type="InterPro" id="IPR000836">
    <property type="entry name" value="PRTase_dom"/>
</dbReference>
<keyword evidence="6 11" id="KW-0418">Kinase</keyword>
<evidence type="ECO:0000256" key="6">
    <source>
        <dbReference type="ARBA" id="ARBA00022777"/>
    </source>
</evidence>
<dbReference type="GO" id="GO:0006015">
    <property type="term" value="P:5-phosphoribose 1-diphosphate biosynthetic process"/>
    <property type="evidence" value="ECO:0007669"/>
    <property type="project" value="TreeGrafter"/>
</dbReference>
<gene>
    <name evidence="11" type="ORF">DRO04_00920</name>
</gene>
<name>A0A497JKU5_9ARCH</name>
<comment type="caution">
    <text evidence="11">The sequence shown here is derived from an EMBL/GenBank/DDBJ whole genome shotgun (WGS) entry which is preliminary data.</text>
</comment>
<dbReference type="Pfam" id="PF14572">
    <property type="entry name" value="Pribosyl_synth"/>
    <property type="match status" value="1"/>
</dbReference>
<dbReference type="GO" id="GO:0000287">
    <property type="term" value="F:magnesium ion binding"/>
    <property type="evidence" value="ECO:0007669"/>
    <property type="project" value="InterPro"/>
</dbReference>
<feature type="domain" description="Ribose-phosphate pyrophosphokinase N-terminal" evidence="10">
    <location>
        <begin position="1"/>
        <end position="71"/>
    </location>
</feature>
<dbReference type="GO" id="GO:0005737">
    <property type="term" value="C:cytoplasm"/>
    <property type="evidence" value="ECO:0007669"/>
    <property type="project" value="TreeGrafter"/>
</dbReference>
<dbReference type="InterPro" id="IPR005946">
    <property type="entry name" value="Rib-P_diPkinase"/>
</dbReference>
<evidence type="ECO:0000256" key="5">
    <source>
        <dbReference type="ARBA" id="ARBA00022741"/>
    </source>
</evidence>
<dbReference type="PANTHER" id="PTHR10210">
    <property type="entry name" value="RIBOSE-PHOSPHATE DIPHOSPHOKINASE FAMILY MEMBER"/>
    <property type="match status" value="1"/>
</dbReference>
<evidence type="ECO:0000256" key="1">
    <source>
        <dbReference type="ARBA" id="ARBA00013247"/>
    </source>
</evidence>
<dbReference type="Pfam" id="PF13793">
    <property type="entry name" value="Pribosyltran_N"/>
    <property type="match status" value="1"/>
</dbReference>
<dbReference type="AlphaFoldDB" id="A0A497JKU5"/>
<dbReference type="GO" id="GO:0002189">
    <property type="term" value="C:ribose phosphate diphosphokinase complex"/>
    <property type="evidence" value="ECO:0007669"/>
    <property type="project" value="TreeGrafter"/>
</dbReference>
<accession>A0A497JKU5</accession>
<dbReference type="NCBIfam" id="TIGR01251">
    <property type="entry name" value="ribP_PPkin"/>
    <property type="match status" value="1"/>
</dbReference>
<dbReference type="PANTHER" id="PTHR10210:SF41">
    <property type="entry name" value="RIBOSE-PHOSPHATE PYROPHOSPHOKINASE 1, CHLOROPLASTIC"/>
    <property type="match status" value="1"/>
</dbReference>
<evidence type="ECO:0000256" key="4">
    <source>
        <dbReference type="ARBA" id="ARBA00022727"/>
    </source>
</evidence>
<dbReference type="EC" id="2.7.6.1" evidence="1"/>
<keyword evidence="3" id="KW-0479">Metal-binding</keyword>
<dbReference type="NCBIfam" id="NF002320">
    <property type="entry name" value="PRK01259.1"/>
    <property type="match status" value="1"/>
</dbReference>
<dbReference type="CDD" id="cd06223">
    <property type="entry name" value="PRTases_typeI"/>
    <property type="match status" value="1"/>
</dbReference>
<dbReference type="GO" id="GO:0004749">
    <property type="term" value="F:ribose phosphate diphosphokinase activity"/>
    <property type="evidence" value="ECO:0007669"/>
    <property type="project" value="UniProtKB-EC"/>
</dbReference>
<keyword evidence="8" id="KW-0460">Magnesium</keyword>
<dbReference type="SUPFAM" id="SSF53271">
    <property type="entry name" value="PRTase-like"/>
    <property type="match status" value="1"/>
</dbReference>
<organism evidence="11 12">
    <name type="scientific">Candidatus Iainarchaeum sp</name>
    <dbReference type="NCBI Taxonomy" id="3101447"/>
    <lineage>
        <taxon>Archaea</taxon>
        <taxon>Candidatus Iainarchaeota</taxon>
        <taxon>Candidatus Iainarchaeia</taxon>
        <taxon>Candidatus Iainarchaeales</taxon>
        <taxon>Candidatus Iainarchaeaceae</taxon>
        <taxon>Candidatus Iainarchaeum</taxon>
    </lineage>
</organism>
<proteinExistence type="predicted"/>
<keyword evidence="4" id="KW-0545">Nucleotide biosynthesis</keyword>
<sequence length="253" mass="27592">GKYCFVLQPTCRDVNKNLMELAILLDAAKRSYAKKIIAVLPYFGYARQDRQAKENEPISAKLVAKLIEAAGAERLITIDLHSAQIEGFFDITIKHLSAVPLLAEYFSKLKGEDVLIVAPDAGSTKRAHSFAKMLGSGMAIIDKRRDRPNEVSEAVLVGDVTNKICILVDDMIDTAGTITKAAEELSKKGAKETYICATHAVFSDPAIERLEKSKAKEVVVTDTIPHKNLPSKIKVVSVAGIIADAIKNMVDEI</sequence>
<evidence type="ECO:0000256" key="3">
    <source>
        <dbReference type="ARBA" id="ARBA00022723"/>
    </source>
</evidence>
<keyword evidence="2 11" id="KW-0808">Transferase</keyword>
<dbReference type="GO" id="GO:0005524">
    <property type="term" value="F:ATP binding"/>
    <property type="evidence" value="ECO:0007669"/>
    <property type="project" value="UniProtKB-KW"/>
</dbReference>
<evidence type="ECO:0000313" key="12">
    <source>
        <dbReference type="Proteomes" id="UP000278031"/>
    </source>
</evidence>
<dbReference type="GO" id="GO:0016301">
    <property type="term" value="F:kinase activity"/>
    <property type="evidence" value="ECO:0007669"/>
    <property type="project" value="UniProtKB-KW"/>
</dbReference>
<keyword evidence="5" id="KW-0547">Nucleotide-binding</keyword>